<dbReference type="SUPFAM" id="SSF81923">
    <property type="entry name" value="Double Clp-N motif"/>
    <property type="match status" value="1"/>
</dbReference>
<gene>
    <name evidence="6" type="ORF">ZIOFF_056898</name>
</gene>
<dbReference type="InterPro" id="IPR004176">
    <property type="entry name" value="Clp_R_N"/>
</dbReference>
<dbReference type="PANTHER" id="PTHR43572:SF3">
    <property type="entry name" value="PROTEIN SMAX1-LIKE 5"/>
    <property type="match status" value="1"/>
</dbReference>
<dbReference type="Pfam" id="PF23569">
    <property type="entry name" value="NBD_SMAX1"/>
    <property type="match status" value="1"/>
</dbReference>
<dbReference type="Gene3D" id="3.40.50.300">
    <property type="entry name" value="P-loop containing nucleotide triphosphate hydrolases"/>
    <property type="match status" value="2"/>
</dbReference>
<feature type="compositionally biased region" description="Basic and acidic residues" evidence="4">
    <location>
        <begin position="531"/>
        <end position="548"/>
    </location>
</feature>
<accession>A0A8J5FJJ6</accession>
<dbReference type="InterPro" id="IPR027417">
    <property type="entry name" value="P-loop_NTPase"/>
</dbReference>
<reference evidence="6 7" key="1">
    <citation type="submission" date="2020-08" db="EMBL/GenBank/DDBJ databases">
        <title>Plant Genome Project.</title>
        <authorList>
            <person name="Zhang R.-G."/>
        </authorList>
    </citation>
    <scope>NUCLEOTIDE SEQUENCE [LARGE SCALE GENOMIC DNA]</scope>
    <source>
        <tissue evidence="6">Rhizome</tissue>
    </source>
</reference>
<dbReference type="PANTHER" id="PTHR43572">
    <property type="entry name" value="CHAPERONE PROTEIN CLPD, CHLOROPLASTIC"/>
    <property type="match status" value="1"/>
</dbReference>
<keyword evidence="7" id="KW-1185">Reference proteome</keyword>
<evidence type="ECO:0000256" key="4">
    <source>
        <dbReference type="SAM" id="MobiDB-lite"/>
    </source>
</evidence>
<protein>
    <recommendedName>
        <fullName evidence="5">Clp R domain-containing protein</fullName>
    </recommendedName>
</protein>
<evidence type="ECO:0000259" key="5">
    <source>
        <dbReference type="PROSITE" id="PS51903"/>
    </source>
</evidence>
<evidence type="ECO:0000313" key="6">
    <source>
        <dbReference type="EMBL" id="KAG6488140.1"/>
    </source>
</evidence>
<dbReference type="AlphaFoldDB" id="A0A8J5FJJ6"/>
<keyword evidence="2 3" id="KW-0677">Repeat</keyword>
<evidence type="ECO:0000313" key="7">
    <source>
        <dbReference type="Proteomes" id="UP000734854"/>
    </source>
</evidence>
<evidence type="ECO:0000256" key="1">
    <source>
        <dbReference type="ARBA" id="ARBA00008675"/>
    </source>
</evidence>
<dbReference type="InterPro" id="IPR051650">
    <property type="entry name" value="SL_signaling_regulator"/>
</dbReference>
<dbReference type="EMBL" id="JACMSC010000015">
    <property type="protein sequence ID" value="KAG6488140.1"/>
    <property type="molecule type" value="Genomic_DNA"/>
</dbReference>
<dbReference type="SUPFAM" id="SSF52540">
    <property type="entry name" value="P-loop containing nucleoside triphosphate hydrolases"/>
    <property type="match status" value="1"/>
</dbReference>
<evidence type="ECO:0000256" key="3">
    <source>
        <dbReference type="PROSITE-ProRule" id="PRU01251"/>
    </source>
</evidence>
<proteinExistence type="inferred from homology"/>
<organism evidence="6 7">
    <name type="scientific">Zingiber officinale</name>
    <name type="common">Ginger</name>
    <name type="synonym">Amomum zingiber</name>
    <dbReference type="NCBI Taxonomy" id="94328"/>
    <lineage>
        <taxon>Eukaryota</taxon>
        <taxon>Viridiplantae</taxon>
        <taxon>Streptophyta</taxon>
        <taxon>Embryophyta</taxon>
        <taxon>Tracheophyta</taxon>
        <taxon>Spermatophyta</taxon>
        <taxon>Magnoliopsida</taxon>
        <taxon>Liliopsida</taxon>
        <taxon>Zingiberales</taxon>
        <taxon>Zingiberaceae</taxon>
        <taxon>Zingiber</taxon>
    </lineage>
</organism>
<comment type="caution">
    <text evidence="6">The sequence shown here is derived from an EMBL/GenBank/DDBJ whole genome shotgun (WGS) entry which is preliminary data.</text>
</comment>
<dbReference type="Gene3D" id="1.10.1780.10">
    <property type="entry name" value="Clp, N-terminal domain"/>
    <property type="match status" value="1"/>
</dbReference>
<dbReference type="PROSITE" id="PS51903">
    <property type="entry name" value="CLP_R"/>
    <property type="match status" value="1"/>
</dbReference>
<dbReference type="Proteomes" id="UP000734854">
    <property type="component" value="Unassembled WGS sequence"/>
</dbReference>
<comment type="similarity">
    <text evidence="1">Belongs to the ClpA/ClpB family.</text>
</comment>
<dbReference type="InterPro" id="IPR036628">
    <property type="entry name" value="Clp_N_dom_sf"/>
</dbReference>
<sequence>MVFMRTGVRAVHQALTAEVASVLKLSLDLATRRGHAQVTPLHVAATLISSSSASSDLLRRACLKSQPHRPSAFHHPLHCRALELCFNVALHRLPAATSPFSGALLPSPPSLSNSLIAAIKRAQANQRKGSIELDQQQPLLAIEVGMEQLMLSILDDPSVSRVMKEAGFSSRCVKSHLEEDAYALSQSSPSLSEDLRMVIEAMLRKQGSTNTVVVGGSGSSSEGLVAELLRRLGRSEIPDELRHASFLNLQLSSSHLRLMRKADVESNVSDLRRTINSLTSGRNGIIIYAGDLSWAVDDEATEHVVAAMGRLLSEFNSSAKNRVWLLATASYGTYRKCQTRKPSLEILWSLQAVVVPSGWLGLGLQASSSLDSRVSNISQLPVELLDLQRQLQEEIPWQSNRIPAIMKALHDCSTGDKVMALLIKGSDYIAKRRVALVMARSIFGSTDKLIRIKRDDSCCKIVMGAIRRAAQKCIVLVEDIDRMSDHFVKPFTDALKVGSFKDGLGEEVRLADAIFILTTSQVTRLKSANDVSRDEDASSSSDLERSSKRLRTEDHGRFDLNFEPYVNVEEETECISFHLPQELLQTSVQLSLNAGVGQYQELKVSLLTKLHRAFEDMQNGKVRKGNLVVDPGVAEELMQESGFFLESFFEKWAREVIRANLQTAREGGGNVRLSLQGRERLRNAWFLGFPAAK</sequence>
<dbReference type="InterPro" id="IPR058680">
    <property type="entry name" value="NBD_SMAX1-like"/>
</dbReference>
<name>A0A8J5FJJ6_ZINOF</name>
<evidence type="ECO:0000256" key="2">
    <source>
        <dbReference type="ARBA" id="ARBA00022737"/>
    </source>
</evidence>
<feature type="domain" description="Clp R" evidence="5">
    <location>
        <begin position="11"/>
        <end position="187"/>
    </location>
</feature>
<feature type="region of interest" description="Disordered" evidence="4">
    <location>
        <begin position="528"/>
        <end position="548"/>
    </location>
</feature>